<dbReference type="AlphaFoldDB" id="A0A3N2Q0G4"/>
<dbReference type="GO" id="GO:0051082">
    <property type="term" value="F:unfolded protein binding"/>
    <property type="evidence" value="ECO:0007669"/>
    <property type="project" value="InterPro"/>
</dbReference>
<evidence type="ECO:0000313" key="4">
    <source>
        <dbReference type="EMBL" id="ROT40105.1"/>
    </source>
</evidence>
<keyword evidence="3" id="KW-0175">Coiled coil</keyword>
<dbReference type="Gene3D" id="1.10.287.370">
    <property type="match status" value="1"/>
</dbReference>
<dbReference type="SUPFAM" id="SSF46579">
    <property type="entry name" value="Prefoldin"/>
    <property type="match status" value="1"/>
</dbReference>
<evidence type="ECO:0000313" key="5">
    <source>
        <dbReference type="Proteomes" id="UP000272025"/>
    </source>
</evidence>
<dbReference type="OrthoDB" id="10267474at2759"/>
<dbReference type="FunFam" id="1.10.287.370:FF:000004">
    <property type="entry name" value="Probable prefoldin subunit 5"/>
    <property type="match status" value="1"/>
</dbReference>
<dbReference type="InterPro" id="IPR011599">
    <property type="entry name" value="PFD_alpha_archaea"/>
</dbReference>
<dbReference type="GO" id="GO:0005737">
    <property type="term" value="C:cytoplasm"/>
    <property type="evidence" value="ECO:0007669"/>
    <property type="project" value="TreeGrafter"/>
</dbReference>
<keyword evidence="5" id="KW-1185">Reference proteome</keyword>
<dbReference type="InterPro" id="IPR009053">
    <property type="entry name" value="Prefoldin"/>
</dbReference>
<dbReference type="Proteomes" id="UP000272025">
    <property type="component" value="Unassembled WGS sequence"/>
</dbReference>
<keyword evidence="2" id="KW-0143">Chaperone</keyword>
<dbReference type="PANTHER" id="PTHR12674">
    <property type="entry name" value="PREFOLDIN SUBUNIT 5"/>
    <property type="match status" value="1"/>
</dbReference>
<dbReference type="GO" id="GO:0016272">
    <property type="term" value="C:prefoldin complex"/>
    <property type="evidence" value="ECO:0007669"/>
    <property type="project" value="InterPro"/>
</dbReference>
<dbReference type="InterPro" id="IPR004127">
    <property type="entry name" value="Prefoldin_subunit_alpha"/>
</dbReference>
<dbReference type="GO" id="GO:0006457">
    <property type="term" value="P:protein folding"/>
    <property type="evidence" value="ECO:0007669"/>
    <property type="project" value="InterPro"/>
</dbReference>
<dbReference type="GO" id="GO:1990114">
    <property type="term" value="P:RNA polymerase II core complex assembly"/>
    <property type="evidence" value="ECO:0007669"/>
    <property type="project" value="TreeGrafter"/>
</dbReference>
<dbReference type="CDD" id="cd23157">
    <property type="entry name" value="Prefoldin_5"/>
    <property type="match status" value="1"/>
</dbReference>
<gene>
    <name evidence="4" type="ORF">SODALDRAFT_343963</name>
</gene>
<dbReference type="GeneID" id="39581620"/>
<dbReference type="NCBIfam" id="TIGR00293">
    <property type="entry name" value="prefoldin subunit alpha"/>
    <property type="match status" value="1"/>
</dbReference>
<feature type="coiled-coil region" evidence="3">
    <location>
        <begin position="104"/>
        <end position="131"/>
    </location>
</feature>
<dbReference type="GO" id="GO:1990115">
    <property type="term" value="P:RNA polymerase III assembly"/>
    <property type="evidence" value="ECO:0007669"/>
    <property type="project" value="TreeGrafter"/>
</dbReference>
<dbReference type="PANTHER" id="PTHR12674:SF2">
    <property type="entry name" value="PREFOLDIN SUBUNIT 5"/>
    <property type="match status" value="1"/>
</dbReference>
<evidence type="ECO:0000256" key="3">
    <source>
        <dbReference type="SAM" id="Coils"/>
    </source>
</evidence>
<accession>A0A3N2Q0G4</accession>
<proteinExistence type="inferred from homology"/>
<dbReference type="EMBL" id="ML119053">
    <property type="protein sequence ID" value="ROT40105.1"/>
    <property type="molecule type" value="Genomic_DNA"/>
</dbReference>
<reference evidence="4 5" key="1">
    <citation type="journal article" date="2018" name="Mol. Ecol.">
        <title>The obligate alkalophilic soda-lake fungus Sodiomyces alkalinus has shifted to a protein diet.</title>
        <authorList>
            <person name="Grum-Grzhimaylo A.A."/>
            <person name="Falkoski D.L."/>
            <person name="van den Heuvel J."/>
            <person name="Valero-Jimenez C.A."/>
            <person name="Min B."/>
            <person name="Choi I.G."/>
            <person name="Lipzen A."/>
            <person name="Daum C.G."/>
            <person name="Aanen D.K."/>
            <person name="Tsang A."/>
            <person name="Henrissat B."/>
            <person name="Bilanenko E.N."/>
            <person name="de Vries R.P."/>
            <person name="van Kan J.A.L."/>
            <person name="Grigoriev I.V."/>
            <person name="Debets A.J.M."/>
        </authorList>
    </citation>
    <scope>NUCLEOTIDE SEQUENCE [LARGE SCALE GENOMIC DNA]</scope>
    <source>
        <strain evidence="4 5">F11</strain>
    </source>
</reference>
<sequence>MAAHEPEADLINLATLNAEQLTQVKKQIDEELDHLTQSFAQLHAVQGKFSECLRIVKTPSVAEKSVLVPLTSSLYVRGDLTNSKHVIVDIGTGYYIEKNRPNAERFYESKIQQLLGNIEDLEKIIHRKTANARTVENVLRQKVVPV</sequence>
<dbReference type="GO" id="GO:1990113">
    <property type="term" value="P:RNA polymerase I assembly"/>
    <property type="evidence" value="ECO:0007669"/>
    <property type="project" value="TreeGrafter"/>
</dbReference>
<organism evidence="4 5">
    <name type="scientific">Sodiomyces alkalinus (strain CBS 110278 / VKM F-3762 / F11)</name>
    <name type="common">Alkaliphilic filamentous fungus</name>
    <dbReference type="NCBI Taxonomy" id="1314773"/>
    <lineage>
        <taxon>Eukaryota</taxon>
        <taxon>Fungi</taxon>
        <taxon>Dikarya</taxon>
        <taxon>Ascomycota</taxon>
        <taxon>Pezizomycotina</taxon>
        <taxon>Sordariomycetes</taxon>
        <taxon>Hypocreomycetidae</taxon>
        <taxon>Glomerellales</taxon>
        <taxon>Plectosphaerellaceae</taxon>
        <taxon>Sodiomyces</taxon>
    </lineage>
</organism>
<feature type="coiled-coil region" evidence="3">
    <location>
        <begin position="11"/>
        <end position="38"/>
    </location>
</feature>
<comment type="similarity">
    <text evidence="1">Belongs to the prefoldin subunit alpha family.</text>
</comment>
<dbReference type="Pfam" id="PF02996">
    <property type="entry name" value="Prefoldin"/>
    <property type="match status" value="1"/>
</dbReference>
<evidence type="ECO:0000256" key="2">
    <source>
        <dbReference type="ARBA" id="ARBA00023186"/>
    </source>
</evidence>
<name>A0A3N2Q0G4_SODAK</name>
<dbReference type="RefSeq" id="XP_028467911.1">
    <property type="nucleotide sequence ID" value="XM_028613142.1"/>
</dbReference>
<dbReference type="STRING" id="1314773.A0A3N2Q0G4"/>
<protein>
    <submittedName>
        <fullName evidence="4">Prefoldin alpha subunit</fullName>
    </submittedName>
</protein>
<evidence type="ECO:0000256" key="1">
    <source>
        <dbReference type="ARBA" id="ARBA00010048"/>
    </source>
</evidence>